<evidence type="ECO:0000256" key="2">
    <source>
        <dbReference type="SAM" id="MobiDB-lite"/>
    </source>
</evidence>
<dbReference type="EMBL" id="KV744983">
    <property type="protein sequence ID" value="OCK79897.1"/>
    <property type="molecule type" value="Genomic_DNA"/>
</dbReference>
<name>A0A8E2E9H9_9PEZI</name>
<feature type="region of interest" description="Disordered" evidence="2">
    <location>
        <begin position="153"/>
        <end position="212"/>
    </location>
</feature>
<evidence type="ECO:0000313" key="3">
    <source>
        <dbReference type="EMBL" id="OCK79897.1"/>
    </source>
</evidence>
<proteinExistence type="predicted"/>
<dbReference type="Proteomes" id="UP000250266">
    <property type="component" value="Unassembled WGS sequence"/>
</dbReference>
<reference evidence="3 4" key="1">
    <citation type="journal article" date="2016" name="Nat. Commun.">
        <title>Ectomycorrhizal ecology is imprinted in the genome of the dominant symbiotic fungus Cenococcum geophilum.</title>
        <authorList>
            <consortium name="DOE Joint Genome Institute"/>
            <person name="Peter M."/>
            <person name="Kohler A."/>
            <person name="Ohm R.A."/>
            <person name="Kuo A."/>
            <person name="Krutzmann J."/>
            <person name="Morin E."/>
            <person name="Arend M."/>
            <person name="Barry K.W."/>
            <person name="Binder M."/>
            <person name="Choi C."/>
            <person name="Clum A."/>
            <person name="Copeland A."/>
            <person name="Grisel N."/>
            <person name="Haridas S."/>
            <person name="Kipfer T."/>
            <person name="LaButti K."/>
            <person name="Lindquist E."/>
            <person name="Lipzen A."/>
            <person name="Maire R."/>
            <person name="Meier B."/>
            <person name="Mihaltcheva S."/>
            <person name="Molinier V."/>
            <person name="Murat C."/>
            <person name="Poggeler S."/>
            <person name="Quandt C.A."/>
            <person name="Sperisen C."/>
            <person name="Tritt A."/>
            <person name="Tisserant E."/>
            <person name="Crous P.W."/>
            <person name="Henrissat B."/>
            <person name="Nehls U."/>
            <person name="Egli S."/>
            <person name="Spatafora J.W."/>
            <person name="Grigoriev I.V."/>
            <person name="Martin F.M."/>
        </authorList>
    </citation>
    <scope>NUCLEOTIDE SEQUENCE [LARGE SCALE GENOMIC DNA]</scope>
    <source>
        <strain evidence="3 4">CBS 459.81</strain>
    </source>
</reference>
<feature type="region of interest" description="Disordered" evidence="2">
    <location>
        <begin position="448"/>
        <end position="475"/>
    </location>
</feature>
<feature type="region of interest" description="Disordered" evidence="2">
    <location>
        <begin position="336"/>
        <end position="362"/>
    </location>
</feature>
<protein>
    <submittedName>
        <fullName evidence="3">Uncharacterized protein</fullName>
    </submittedName>
</protein>
<feature type="compositionally biased region" description="Basic and acidic residues" evidence="2">
    <location>
        <begin position="348"/>
        <end position="362"/>
    </location>
</feature>
<evidence type="ECO:0000313" key="4">
    <source>
        <dbReference type="Proteomes" id="UP000250266"/>
    </source>
</evidence>
<keyword evidence="1" id="KW-0175">Coiled coil</keyword>
<dbReference type="OrthoDB" id="5343576at2759"/>
<feature type="compositionally biased region" description="Polar residues" evidence="2">
    <location>
        <begin position="179"/>
        <end position="195"/>
    </location>
</feature>
<gene>
    <name evidence="3" type="ORF">K432DRAFT_298831</name>
</gene>
<sequence>MAVEHSPTAVEIAARLSGGFEALCEEYQLLLGQHRELENKLSWAKQQYLELLKRFTPETVSQDHRLFLQDLEQHAPSPQNAHPRWLEQLEQNEDDRRRYRAYCIRQATTSPKNANGPEGIEDSKIWHGPLVDKTKAHASAWSGSHADSALNMEQDFTTPGTPSRLGCPFATPSGRKLSASGQQSPLATPRSSISRASPLGRRSKRPSFHDPIRAEICGNDPASETASAEGSAAVCPIRFLDQHSPEEVAKYFENHKHEIPRSHEVCVKRFQSNSESIRQLDAKYGSLVSMIQGLGVKHQPWLPEKPEDEVDEPIDERESAEKVKIWAKAVSVSLQDGQTDDAVQAHDQSPEEERTPHFDRQLKEIRVGESPSRPWGISVPAKYNKAVSTSSVKSAATASPLSKSNMNGPAPDTLSKPTGCPFNHSKSQRALPPQTTEPETIHILPEMPTLPSVRPASAPPTEPAAATSEAPKPTPQMVFNGPVFIGYSPDQIMALLQQGGLSAKT</sequence>
<organism evidence="3 4">
    <name type="scientific">Lepidopterella palustris CBS 459.81</name>
    <dbReference type="NCBI Taxonomy" id="1314670"/>
    <lineage>
        <taxon>Eukaryota</taxon>
        <taxon>Fungi</taxon>
        <taxon>Dikarya</taxon>
        <taxon>Ascomycota</taxon>
        <taxon>Pezizomycotina</taxon>
        <taxon>Dothideomycetes</taxon>
        <taxon>Pleosporomycetidae</taxon>
        <taxon>Mytilinidiales</taxon>
        <taxon>Argynnaceae</taxon>
        <taxon>Lepidopterella</taxon>
    </lineage>
</organism>
<feature type="coiled-coil region" evidence="1">
    <location>
        <begin position="20"/>
        <end position="54"/>
    </location>
</feature>
<evidence type="ECO:0000256" key="1">
    <source>
        <dbReference type="SAM" id="Coils"/>
    </source>
</evidence>
<accession>A0A8E2E9H9</accession>
<keyword evidence="4" id="KW-1185">Reference proteome</keyword>
<dbReference type="AlphaFoldDB" id="A0A8E2E9H9"/>